<comment type="function">
    <text evidence="8">Catalyzes the condensation of carbamoyl phosphate and aspartate to form carbamoyl aspartate and inorganic phosphate, the committed step in the de novo pyrimidine nucleotide biosynthesis pathway.</text>
</comment>
<dbReference type="AlphaFoldDB" id="A0A2G5ETM4"/>
<dbReference type="InParanoid" id="A0A2G5ETM4"/>
<dbReference type="GO" id="GO:0006520">
    <property type="term" value="P:amino acid metabolic process"/>
    <property type="evidence" value="ECO:0007669"/>
    <property type="project" value="InterPro"/>
</dbReference>
<evidence type="ECO:0000256" key="7">
    <source>
        <dbReference type="ARBA" id="ARBA00022975"/>
    </source>
</evidence>
<keyword evidence="6 10" id="KW-0808">Transferase</keyword>
<dbReference type="NCBIfam" id="TIGR00670">
    <property type="entry name" value="asp_carb_tr"/>
    <property type="match status" value="1"/>
</dbReference>
<sequence length="406" mass="45102">MALSSSLTMYKASMIVPNRAAVSTAKFRGQGIMCSLSTLISHNLLLSKSVSADLKRSNFFPNEEQLFGKNGICCHALETEKAFGTAEKAIEFSKGNKFQLDDILDAQQFDRDILTAIFQVAHDMEGIEKNSPGSQILKGYLMATLFYEPSTRTRLSFESAMKRLGGEVLTTENAREFSSAAKGETLEDTIRTIEGYSDIIVIRHFESGAARRAASTAGIPVINAGDGPGQHPSQALLDVYTIGREIGQLDGIKVGLVGDLANGRTVRSLAYLLSKYKNVKLYFVSPDVVRMKDDIKDYLTSKGVEWEETADLMEVASECDVVYQTRIQKERFGERIDLYEQARGKYIVDKNVLAVMQKHAVVMHPLPRLDEITVDVDSDPRAAYFRQAKNGLYIRMALLKLLLVGW</sequence>
<dbReference type="GO" id="GO:0044205">
    <property type="term" value="P:'de novo' UMP biosynthetic process"/>
    <property type="evidence" value="ECO:0007669"/>
    <property type="project" value="UniProtKB-UniPathway"/>
</dbReference>
<dbReference type="InterPro" id="IPR036901">
    <property type="entry name" value="Asp/Orn_carbamoylTrfase_sf"/>
</dbReference>
<dbReference type="PROSITE" id="PS00097">
    <property type="entry name" value="CARBAMOYLTRANSFERASE"/>
    <property type="match status" value="1"/>
</dbReference>
<evidence type="ECO:0000256" key="8">
    <source>
        <dbReference type="ARBA" id="ARBA00043884"/>
    </source>
</evidence>
<dbReference type="InterPro" id="IPR006131">
    <property type="entry name" value="Asp_carbamoyltransf_Asp/Orn-bd"/>
</dbReference>
<reference evidence="13 14" key="1">
    <citation type="submission" date="2017-09" db="EMBL/GenBank/DDBJ databases">
        <title>WGS assembly of Aquilegia coerulea Goldsmith.</title>
        <authorList>
            <person name="Hodges S."/>
            <person name="Kramer E."/>
            <person name="Nordborg M."/>
            <person name="Tomkins J."/>
            <person name="Borevitz J."/>
            <person name="Derieg N."/>
            <person name="Yan J."/>
            <person name="Mihaltcheva S."/>
            <person name="Hayes R.D."/>
            <person name="Rokhsar D."/>
        </authorList>
    </citation>
    <scope>NUCLEOTIDE SEQUENCE [LARGE SCALE GENOMIC DNA]</scope>
    <source>
        <strain evidence="14">cv. Goldsmith</strain>
    </source>
</reference>
<evidence type="ECO:0000259" key="12">
    <source>
        <dbReference type="Pfam" id="PF02729"/>
    </source>
</evidence>
<keyword evidence="7" id="KW-0665">Pyrimidine biosynthesis</keyword>
<dbReference type="PRINTS" id="PR00101">
    <property type="entry name" value="ATCASE"/>
</dbReference>
<dbReference type="Gene3D" id="3.40.50.1370">
    <property type="entry name" value="Aspartate/ornithine carbamoyltransferase"/>
    <property type="match status" value="2"/>
</dbReference>
<dbReference type="PANTHER" id="PTHR45753:SF6">
    <property type="entry name" value="ASPARTATE CARBAMOYLTRANSFERASE"/>
    <property type="match status" value="1"/>
</dbReference>
<dbReference type="FunFam" id="3.40.50.1370:FF:000001">
    <property type="entry name" value="Aspartate carbamoyltransferase"/>
    <property type="match status" value="1"/>
</dbReference>
<dbReference type="HAMAP" id="MF_00001">
    <property type="entry name" value="Asp_carb_tr"/>
    <property type="match status" value="1"/>
</dbReference>
<evidence type="ECO:0000256" key="3">
    <source>
        <dbReference type="ARBA" id="ARBA00011233"/>
    </source>
</evidence>
<comment type="pathway">
    <text evidence="1">Pyrimidine metabolism; UMP biosynthesis via de novo pathway; (S)-dihydroorotate from bicarbonate: step 2/3.</text>
</comment>
<dbReference type="InterPro" id="IPR002082">
    <property type="entry name" value="Asp_carbamoyltransf"/>
</dbReference>
<dbReference type="Pfam" id="PF02729">
    <property type="entry name" value="OTCace_N"/>
    <property type="match status" value="1"/>
</dbReference>
<dbReference type="GO" id="GO:0006207">
    <property type="term" value="P:'de novo' pyrimidine nucleobase biosynthetic process"/>
    <property type="evidence" value="ECO:0007669"/>
    <property type="project" value="InterPro"/>
</dbReference>
<dbReference type="PANTHER" id="PTHR45753">
    <property type="entry name" value="ORNITHINE CARBAMOYLTRANSFERASE, MITOCHONDRIAL"/>
    <property type="match status" value="1"/>
</dbReference>
<dbReference type="FunCoup" id="A0A2G5ETM4">
    <property type="interactions" value="1049"/>
</dbReference>
<evidence type="ECO:0000256" key="2">
    <source>
        <dbReference type="ARBA" id="ARBA00008896"/>
    </source>
</evidence>
<dbReference type="InterPro" id="IPR006132">
    <property type="entry name" value="Asp/Orn_carbamoyltranf_P-bd"/>
</dbReference>
<accession>A0A2G5ETM4</accession>
<evidence type="ECO:0000313" key="13">
    <source>
        <dbReference type="EMBL" id="PIA59089.1"/>
    </source>
</evidence>
<keyword evidence="5" id="KW-0021">Allosteric enzyme</keyword>
<dbReference type="FunFam" id="3.40.50.1370:FF:000002">
    <property type="entry name" value="Aspartate carbamoyltransferase 2"/>
    <property type="match status" value="1"/>
</dbReference>
<proteinExistence type="inferred from homology"/>
<dbReference type="PRINTS" id="PR00100">
    <property type="entry name" value="AOTCASE"/>
</dbReference>
<dbReference type="OrthoDB" id="1924069at2759"/>
<dbReference type="EC" id="2.1.3.2" evidence="4"/>
<dbReference type="Pfam" id="PF00185">
    <property type="entry name" value="OTCace"/>
    <property type="match status" value="1"/>
</dbReference>
<evidence type="ECO:0000313" key="14">
    <source>
        <dbReference type="Proteomes" id="UP000230069"/>
    </source>
</evidence>
<dbReference type="EMBL" id="KZ305021">
    <property type="protein sequence ID" value="PIA59089.1"/>
    <property type="molecule type" value="Genomic_DNA"/>
</dbReference>
<organism evidence="13 14">
    <name type="scientific">Aquilegia coerulea</name>
    <name type="common">Rocky mountain columbine</name>
    <dbReference type="NCBI Taxonomy" id="218851"/>
    <lineage>
        <taxon>Eukaryota</taxon>
        <taxon>Viridiplantae</taxon>
        <taxon>Streptophyta</taxon>
        <taxon>Embryophyta</taxon>
        <taxon>Tracheophyta</taxon>
        <taxon>Spermatophyta</taxon>
        <taxon>Magnoliopsida</taxon>
        <taxon>Ranunculales</taxon>
        <taxon>Ranunculaceae</taxon>
        <taxon>Thalictroideae</taxon>
        <taxon>Aquilegia</taxon>
    </lineage>
</organism>
<protein>
    <recommendedName>
        <fullName evidence="4">aspartate carbamoyltransferase</fullName>
        <ecNumber evidence="4">2.1.3.2</ecNumber>
    </recommendedName>
</protein>
<gene>
    <name evidence="13" type="ORF">AQUCO_00400148v1</name>
</gene>
<keyword evidence="14" id="KW-1185">Reference proteome</keyword>
<dbReference type="Proteomes" id="UP000230069">
    <property type="component" value="Unassembled WGS sequence"/>
</dbReference>
<feature type="domain" description="Aspartate/ornithine carbamoyltransferase carbamoyl-P binding" evidence="12">
    <location>
        <begin position="102"/>
        <end position="242"/>
    </location>
</feature>
<dbReference type="SUPFAM" id="SSF53671">
    <property type="entry name" value="Aspartate/ornithine carbamoyltransferase"/>
    <property type="match status" value="1"/>
</dbReference>
<evidence type="ECO:0000256" key="5">
    <source>
        <dbReference type="ARBA" id="ARBA00022533"/>
    </source>
</evidence>
<comment type="catalytic activity">
    <reaction evidence="9">
        <text>carbamoyl phosphate + L-aspartate = N-carbamoyl-L-aspartate + phosphate + H(+)</text>
        <dbReference type="Rhea" id="RHEA:20013"/>
        <dbReference type="ChEBI" id="CHEBI:15378"/>
        <dbReference type="ChEBI" id="CHEBI:29991"/>
        <dbReference type="ChEBI" id="CHEBI:32814"/>
        <dbReference type="ChEBI" id="CHEBI:43474"/>
        <dbReference type="ChEBI" id="CHEBI:58228"/>
        <dbReference type="EC" id="2.1.3.2"/>
    </reaction>
</comment>
<comment type="subunit">
    <text evidence="3">Homotrimer.</text>
</comment>
<dbReference type="UniPathway" id="UPA00070">
    <property type="reaction ID" value="UER00116"/>
</dbReference>
<feature type="domain" description="Aspartate/ornithine carbamoyltransferase Asp/Orn-binding" evidence="11">
    <location>
        <begin position="250"/>
        <end position="401"/>
    </location>
</feature>
<evidence type="ECO:0000256" key="10">
    <source>
        <dbReference type="RuleBase" id="RU003634"/>
    </source>
</evidence>
<dbReference type="InterPro" id="IPR006130">
    <property type="entry name" value="Asp/Orn_carbamoylTrfase"/>
</dbReference>
<dbReference type="GO" id="GO:0016597">
    <property type="term" value="F:amino acid binding"/>
    <property type="evidence" value="ECO:0007669"/>
    <property type="project" value="InterPro"/>
</dbReference>
<dbReference type="NCBIfam" id="NF002032">
    <property type="entry name" value="PRK00856.1"/>
    <property type="match status" value="1"/>
</dbReference>
<evidence type="ECO:0000256" key="9">
    <source>
        <dbReference type="ARBA" id="ARBA00048859"/>
    </source>
</evidence>
<evidence type="ECO:0000256" key="1">
    <source>
        <dbReference type="ARBA" id="ARBA00004852"/>
    </source>
</evidence>
<name>A0A2G5ETM4_AQUCA</name>
<comment type="similarity">
    <text evidence="2">Belongs to the aspartate/ornithine carbamoyltransferase superfamily. ATCase family.</text>
</comment>
<evidence type="ECO:0000256" key="6">
    <source>
        <dbReference type="ARBA" id="ARBA00022679"/>
    </source>
</evidence>
<evidence type="ECO:0000259" key="11">
    <source>
        <dbReference type="Pfam" id="PF00185"/>
    </source>
</evidence>
<dbReference type="STRING" id="218851.A0A2G5ETM4"/>
<evidence type="ECO:0000256" key="4">
    <source>
        <dbReference type="ARBA" id="ARBA00013008"/>
    </source>
</evidence>
<dbReference type="GO" id="GO:0004070">
    <property type="term" value="F:aspartate carbamoyltransferase activity"/>
    <property type="evidence" value="ECO:0007669"/>
    <property type="project" value="UniProtKB-EC"/>
</dbReference>